<dbReference type="EMBL" id="JAUEPR010000014">
    <property type="protein sequence ID" value="KAK0478151.1"/>
    <property type="molecule type" value="Genomic_DNA"/>
</dbReference>
<dbReference type="AlphaFoldDB" id="A0AA39TBK0"/>
<accession>A0AA39TBK0</accession>
<name>A0AA39TBK0_9AGAR</name>
<evidence type="ECO:0000313" key="2">
    <source>
        <dbReference type="Proteomes" id="UP001175227"/>
    </source>
</evidence>
<keyword evidence="2" id="KW-1185">Reference proteome</keyword>
<evidence type="ECO:0000313" key="1">
    <source>
        <dbReference type="EMBL" id="KAK0478151.1"/>
    </source>
</evidence>
<proteinExistence type="predicted"/>
<gene>
    <name evidence="1" type="ORF">IW261DRAFT_1482183</name>
</gene>
<reference evidence="1" key="1">
    <citation type="submission" date="2023-06" db="EMBL/GenBank/DDBJ databases">
        <authorList>
            <consortium name="Lawrence Berkeley National Laboratory"/>
            <person name="Ahrendt S."/>
            <person name="Sahu N."/>
            <person name="Indic B."/>
            <person name="Wong-Bajracharya J."/>
            <person name="Merenyi Z."/>
            <person name="Ke H.-M."/>
            <person name="Monk M."/>
            <person name="Kocsube S."/>
            <person name="Drula E."/>
            <person name="Lipzen A."/>
            <person name="Balint B."/>
            <person name="Henrissat B."/>
            <person name="Andreopoulos B."/>
            <person name="Martin F.M."/>
            <person name="Harder C.B."/>
            <person name="Rigling D."/>
            <person name="Ford K.L."/>
            <person name="Foster G.D."/>
            <person name="Pangilinan J."/>
            <person name="Papanicolaou A."/>
            <person name="Barry K."/>
            <person name="LaButti K."/>
            <person name="Viragh M."/>
            <person name="Koriabine M."/>
            <person name="Yan M."/>
            <person name="Riley R."/>
            <person name="Champramary S."/>
            <person name="Plett K.L."/>
            <person name="Tsai I.J."/>
            <person name="Slot J."/>
            <person name="Sipos G."/>
            <person name="Plett J."/>
            <person name="Nagy L.G."/>
            <person name="Grigoriev I.V."/>
        </authorList>
    </citation>
    <scope>NUCLEOTIDE SEQUENCE</scope>
    <source>
        <strain evidence="1">ICMP 16352</strain>
    </source>
</reference>
<organism evidence="1 2">
    <name type="scientific">Armillaria novae-zelandiae</name>
    <dbReference type="NCBI Taxonomy" id="153914"/>
    <lineage>
        <taxon>Eukaryota</taxon>
        <taxon>Fungi</taxon>
        <taxon>Dikarya</taxon>
        <taxon>Basidiomycota</taxon>
        <taxon>Agaricomycotina</taxon>
        <taxon>Agaricomycetes</taxon>
        <taxon>Agaricomycetidae</taxon>
        <taxon>Agaricales</taxon>
        <taxon>Marasmiineae</taxon>
        <taxon>Physalacriaceae</taxon>
        <taxon>Armillaria</taxon>
    </lineage>
</organism>
<sequence length="75" mass="8151">MNLTTGCSNRNDQTCQISCQDPSNSNQCVLLSSLLIDGSPCGMCVVFHWARIAYPNHGQVMVVAVNQVLARVEVL</sequence>
<dbReference type="Proteomes" id="UP001175227">
    <property type="component" value="Unassembled WGS sequence"/>
</dbReference>
<protein>
    <submittedName>
        <fullName evidence="1">Uncharacterized protein</fullName>
    </submittedName>
</protein>
<comment type="caution">
    <text evidence="1">The sequence shown here is derived from an EMBL/GenBank/DDBJ whole genome shotgun (WGS) entry which is preliminary data.</text>
</comment>